<protein>
    <submittedName>
        <fullName evidence="2">Uncharacterized protein</fullName>
    </submittedName>
</protein>
<keyword evidence="3" id="KW-1185">Reference proteome</keyword>
<evidence type="ECO:0000256" key="1">
    <source>
        <dbReference type="SAM" id="MobiDB-lite"/>
    </source>
</evidence>
<feature type="region of interest" description="Disordered" evidence="1">
    <location>
        <begin position="1"/>
        <end position="35"/>
    </location>
</feature>
<gene>
    <name evidence="2" type="ORF">BXY80_1927</name>
</gene>
<comment type="caution">
    <text evidence="2">The sequence shown here is derived from an EMBL/GenBank/DDBJ whole genome shotgun (WGS) entry which is preliminary data.</text>
</comment>
<proteinExistence type="predicted"/>
<organism evidence="2 3">
    <name type="scientific">Ichthyenterobacterium magnum</name>
    <dbReference type="NCBI Taxonomy" id="1230530"/>
    <lineage>
        <taxon>Bacteria</taxon>
        <taxon>Pseudomonadati</taxon>
        <taxon>Bacteroidota</taxon>
        <taxon>Flavobacteriia</taxon>
        <taxon>Flavobacteriales</taxon>
        <taxon>Flavobacteriaceae</taxon>
        <taxon>Ichthyenterobacterium</taxon>
    </lineage>
</organism>
<evidence type="ECO:0000313" key="2">
    <source>
        <dbReference type="EMBL" id="RKE94912.1"/>
    </source>
</evidence>
<evidence type="ECO:0000313" key="3">
    <source>
        <dbReference type="Proteomes" id="UP000284892"/>
    </source>
</evidence>
<dbReference type="EMBL" id="RAQJ01000003">
    <property type="protein sequence ID" value="RKE94912.1"/>
    <property type="molecule type" value="Genomic_DNA"/>
</dbReference>
<sequence>MAKKGQEKNTKNKAKHSRLVAQKKNKKRTEEALRKERLKAIVQKAKKQSNNNLD</sequence>
<accession>A0A420DL03</accession>
<dbReference type="Proteomes" id="UP000284892">
    <property type="component" value="Unassembled WGS sequence"/>
</dbReference>
<dbReference type="AlphaFoldDB" id="A0A420DL03"/>
<reference evidence="2 3" key="1">
    <citation type="submission" date="2018-09" db="EMBL/GenBank/DDBJ databases">
        <title>Genomic Encyclopedia of Archaeal and Bacterial Type Strains, Phase II (KMG-II): from individual species to whole genera.</title>
        <authorList>
            <person name="Goeker M."/>
        </authorList>
    </citation>
    <scope>NUCLEOTIDE SEQUENCE [LARGE SCALE GENOMIC DNA]</scope>
    <source>
        <strain evidence="2 3">DSM 26283</strain>
    </source>
</reference>
<feature type="compositionally biased region" description="Basic residues" evidence="1">
    <location>
        <begin position="11"/>
        <end position="27"/>
    </location>
</feature>
<dbReference type="RefSeq" id="WP_162843297.1">
    <property type="nucleotide sequence ID" value="NZ_RAQJ01000003.1"/>
</dbReference>
<feature type="compositionally biased region" description="Basic and acidic residues" evidence="1">
    <location>
        <begin position="1"/>
        <end position="10"/>
    </location>
</feature>
<name>A0A420DL03_9FLAO</name>